<dbReference type="AlphaFoldDB" id="A0A8J2PG18"/>
<feature type="chain" id="PRO_5035197010" evidence="1">
    <location>
        <begin position="21"/>
        <end position="127"/>
    </location>
</feature>
<gene>
    <name evidence="2" type="ORF">AFUS01_LOCUS31199</name>
</gene>
<name>A0A8J2PG18_9HEXA</name>
<keyword evidence="3" id="KW-1185">Reference proteome</keyword>
<keyword evidence="1" id="KW-0732">Signal</keyword>
<evidence type="ECO:0000313" key="3">
    <source>
        <dbReference type="Proteomes" id="UP000708208"/>
    </source>
</evidence>
<evidence type="ECO:0000256" key="1">
    <source>
        <dbReference type="SAM" id="SignalP"/>
    </source>
</evidence>
<sequence>MGNSFLKVLLIVVLVPCCFPSLVQINADEPNLEGVTEPGKARDWQESENSNDISLQQLQENYNNGTLELMEFIKSLTTTLSKRLDILEKKEPFASYYCQTSGRKHQFWRRSIPKAANIFSEWASTNT</sequence>
<dbReference type="EMBL" id="CAJVCH010491202">
    <property type="protein sequence ID" value="CAG7820828.1"/>
    <property type="molecule type" value="Genomic_DNA"/>
</dbReference>
<dbReference type="Proteomes" id="UP000708208">
    <property type="component" value="Unassembled WGS sequence"/>
</dbReference>
<reference evidence="2" key="1">
    <citation type="submission" date="2021-06" db="EMBL/GenBank/DDBJ databases">
        <authorList>
            <person name="Hodson N. C."/>
            <person name="Mongue J. A."/>
            <person name="Jaron S. K."/>
        </authorList>
    </citation>
    <scope>NUCLEOTIDE SEQUENCE</scope>
</reference>
<accession>A0A8J2PG18</accession>
<feature type="signal peptide" evidence="1">
    <location>
        <begin position="1"/>
        <end position="20"/>
    </location>
</feature>
<evidence type="ECO:0000313" key="2">
    <source>
        <dbReference type="EMBL" id="CAG7820828.1"/>
    </source>
</evidence>
<protein>
    <submittedName>
        <fullName evidence="2">Uncharacterized protein</fullName>
    </submittedName>
</protein>
<organism evidence="2 3">
    <name type="scientific">Allacma fusca</name>
    <dbReference type="NCBI Taxonomy" id="39272"/>
    <lineage>
        <taxon>Eukaryota</taxon>
        <taxon>Metazoa</taxon>
        <taxon>Ecdysozoa</taxon>
        <taxon>Arthropoda</taxon>
        <taxon>Hexapoda</taxon>
        <taxon>Collembola</taxon>
        <taxon>Symphypleona</taxon>
        <taxon>Sminthuridae</taxon>
        <taxon>Allacma</taxon>
    </lineage>
</organism>
<proteinExistence type="predicted"/>
<comment type="caution">
    <text evidence="2">The sequence shown here is derived from an EMBL/GenBank/DDBJ whole genome shotgun (WGS) entry which is preliminary data.</text>
</comment>